<name>S8BDE2_DACHA</name>
<keyword evidence="1" id="KW-0732">Signal</keyword>
<reference evidence="2 3" key="1">
    <citation type="journal article" date="2013" name="PLoS Genet.">
        <title>Genomic mechanisms accounting for the adaptation to parasitism in nematode-trapping fungi.</title>
        <authorList>
            <person name="Meerupati T."/>
            <person name="Andersson K.M."/>
            <person name="Friman E."/>
            <person name="Kumar D."/>
            <person name="Tunlid A."/>
            <person name="Ahren D."/>
        </authorList>
    </citation>
    <scope>NUCLEOTIDE SEQUENCE [LARGE SCALE GENOMIC DNA]</scope>
    <source>
        <strain evidence="2 3">CBS 200.50</strain>
    </source>
</reference>
<feature type="chain" id="PRO_5004561284" evidence="1">
    <location>
        <begin position="20"/>
        <end position="122"/>
    </location>
</feature>
<comment type="caution">
    <text evidence="2">The sequence shown here is derived from an EMBL/GenBank/DDBJ whole genome shotgun (WGS) entry which is preliminary data.</text>
</comment>
<evidence type="ECO:0000313" key="3">
    <source>
        <dbReference type="Proteomes" id="UP000015100"/>
    </source>
</evidence>
<gene>
    <name evidence="2" type="ORF">H072_9018</name>
</gene>
<dbReference type="HOGENOM" id="CLU_2026644_0_0_1"/>
<keyword evidence="3" id="KW-1185">Reference proteome</keyword>
<dbReference type="EMBL" id="AQGS01000677">
    <property type="protein sequence ID" value="EPS37228.1"/>
    <property type="molecule type" value="Genomic_DNA"/>
</dbReference>
<evidence type="ECO:0000313" key="2">
    <source>
        <dbReference type="EMBL" id="EPS37228.1"/>
    </source>
</evidence>
<dbReference type="OrthoDB" id="5403804at2759"/>
<evidence type="ECO:0000256" key="1">
    <source>
        <dbReference type="SAM" id="SignalP"/>
    </source>
</evidence>
<dbReference type="AlphaFoldDB" id="S8BDE2"/>
<proteinExistence type="predicted"/>
<sequence length="122" mass="13385">MHFTRILSALALLAITATALPTIETRTSNHATGASLKQEFTTYAEDLDQPRKNFIASVQMTVWDQLADLQNKVNDMFASTVLNEGLVHQLSYAKGSIYECTIPDFATLPTTLIKPPNNCPAS</sequence>
<dbReference type="Proteomes" id="UP000015100">
    <property type="component" value="Unassembled WGS sequence"/>
</dbReference>
<feature type="signal peptide" evidence="1">
    <location>
        <begin position="1"/>
        <end position="19"/>
    </location>
</feature>
<protein>
    <submittedName>
        <fullName evidence="2">Uncharacterized protein</fullName>
    </submittedName>
</protein>
<reference evidence="3" key="2">
    <citation type="submission" date="2013-04" db="EMBL/GenBank/DDBJ databases">
        <title>Genomic mechanisms accounting for the adaptation to parasitism in nematode-trapping fungi.</title>
        <authorList>
            <person name="Ahren D.G."/>
        </authorList>
    </citation>
    <scope>NUCLEOTIDE SEQUENCE [LARGE SCALE GENOMIC DNA]</scope>
    <source>
        <strain evidence="3">CBS 200.50</strain>
    </source>
</reference>
<organism evidence="2 3">
    <name type="scientific">Dactylellina haptotyla (strain CBS 200.50)</name>
    <name type="common">Nematode-trapping fungus</name>
    <name type="synonym">Monacrosporium haptotylum</name>
    <dbReference type="NCBI Taxonomy" id="1284197"/>
    <lineage>
        <taxon>Eukaryota</taxon>
        <taxon>Fungi</taxon>
        <taxon>Dikarya</taxon>
        <taxon>Ascomycota</taxon>
        <taxon>Pezizomycotina</taxon>
        <taxon>Orbiliomycetes</taxon>
        <taxon>Orbiliales</taxon>
        <taxon>Orbiliaceae</taxon>
        <taxon>Dactylellina</taxon>
    </lineage>
</organism>
<accession>S8BDE2</accession>